<dbReference type="PANTHER" id="PTHR33121:SF71">
    <property type="entry name" value="OXYGEN SENSOR PROTEIN DOSP"/>
    <property type="match status" value="1"/>
</dbReference>
<dbReference type="Pfam" id="PF00672">
    <property type="entry name" value="HAMP"/>
    <property type="match status" value="1"/>
</dbReference>
<dbReference type="InterPro" id="IPR035919">
    <property type="entry name" value="EAL_sf"/>
</dbReference>
<keyword evidence="1" id="KW-0472">Membrane</keyword>
<dbReference type="SMART" id="SM00052">
    <property type="entry name" value="EAL"/>
    <property type="match status" value="1"/>
</dbReference>
<dbReference type="SUPFAM" id="SSF158472">
    <property type="entry name" value="HAMP domain-like"/>
    <property type="match status" value="1"/>
</dbReference>
<organism evidence="5 6">
    <name type="scientific">Oleiphilus messinensis</name>
    <dbReference type="NCBI Taxonomy" id="141451"/>
    <lineage>
        <taxon>Bacteria</taxon>
        <taxon>Pseudomonadati</taxon>
        <taxon>Pseudomonadota</taxon>
        <taxon>Gammaproteobacteria</taxon>
        <taxon>Oceanospirillales</taxon>
        <taxon>Oleiphilaceae</taxon>
        <taxon>Oleiphilus</taxon>
    </lineage>
</organism>
<evidence type="ECO:0000259" key="3">
    <source>
        <dbReference type="PROSITE" id="PS50885"/>
    </source>
</evidence>
<gene>
    <name evidence="5" type="ORF">OLMES_1731</name>
</gene>
<dbReference type="InterPro" id="IPR003660">
    <property type="entry name" value="HAMP_dom"/>
</dbReference>
<dbReference type="InterPro" id="IPR001633">
    <property type="entry name" value="EAL_dom"/>
</dbReference>
<dbReference type="NCBIfam" id="TIGR00254">
    <property type="entry name" value="GGDEF"/>
    <property type="match status" value="1"/>
</dbReference>
<protein>
    <submittedName>
        <fullName evidence="5">Signal protein</fullName>
    </submittedName>
</protein>
<dbReference type="CDD" id="cd06225">
    <property type="entry name" value="HAMP"/>
    <property type="match status" value="1"/>
</dbReference>
<dbReference type="GO" id="GO:0071111">
    <property type="term" value="F:cyclic-guanylate-specific phosphodiesterase activity"/>
    <property type="evidence" value="ECO:0007669"/>
    <property type="project" value="InterPro"/>
</dbReference>
<dbReference type="SUPFAM" id="SSF55073">
    <property type="entry name" value="Nucleotide cyclase"/>
    <property type="match status" value="1"/>
</dbReference>
<dbReference type="Proteomes" id="UP000196027">
    <property type="component" value="Chromosome"/>
</dbReference>
<dbReference type="KEGG" id="ome:OLMES_1731"/>
<accession>A0A1Y0I7S0</accession>
<name>A0A1Y0I7S0_9GAMM</name>
<dbReference type="CDD" id="cd01949">
    <property type="entry name" value="GGDEF"/>
    <property type="match status" value="1"/>
</dbReference>
<feature type="domain" description="EAL" evidence="2">
    <location>
        <begin position="548"/>
        <end position="801"/>
    </location>
</feature>
<dbReference type="PROSITE" id="PS50887">
    <property type="entry name" value="GGDEF"/>
    <property type="match status" value="1"/>
</dbReference>
<dbReference type="Pfam" id="PF14827">
    <property type="entry name" value="dCache_3"/>
    <property type="match status" value="1"/>
</dbReference>
<dbReference type="SUPFAM" id="SSF141868">
    <property type="entry name" value="EAL domain-like"/>
    <property type="match status" value="1"/>
</dbReference>
<dbReference type="InterPro" id="IPR029787">
    <property type="entry name" value="Nucleotide_cyclase"/>
</dbReference>
<dbReference type="RefSeq" id="WP_087460869.1">
    <property type="nucleotide sequence ID" value="NZ_CP021425.1"/>
</dbReference>
<evidence type="ECO:0000313" key="5">
    <source>
        <dbReference type="EMBL" id="ARU55806.1"/>
    </source>
</evidence>
<dbReference type="Pfam" id="PF00563">
    <property type="entry name" value="EAL"/>
    <property type="match status" value="1"/>
</dbReference>
<evidence type="ECO:0000256" key="1">
    <source>
        <dbReference type="SAM" id="Phobius"/>
    </source>
</evidence>
<dbReference type="GO" id="GO:0007165">
    <property type="term" value="P:signal transduction"/>
    <property type="evidence" value="ECO:0007669"/>
    <property type="project" value="InterPro"/>
</dbReference>
<dbReference type="InterPro" id="IPR000160">
    <property type="entry name" value="GGDEF_dom"/>
</dbReference>
<reference evidence="5 6" key="1">
    <citation type="submission" date="2017-05" db="EMBL/GenBank/DDBJ databases">
        <title>Genomic insights into alkan degradation activity of Oleiphilus messinensis.</title>
        <authorList>
            <person name="Kozyavkin S.A."/>
            <person name="Slesarev A.I."/>
            <person name="Golyshin P.N."/>
            <person name="Korzhenkov A."/>
            <person name="Golyshina O.N."/>
            <person name="Toshchakov S.V."/>
        </authorList>
    </citation>
    <scope>NUCLEOTIDE SEQUENCE [LARGE SCALE GENOMIC DNA]</scope>
    <source>
        <strain evidence="5 6">ME102</strain>
    </source>
</reference>
<sequence length="806" mass="90667">MIKQNFKRRLQVWFIGLVFVTLAIFLLSVWGATNNHIVSNAEKELAVSERVFSRLLDLRGRQLTTSATVLADDFGFKQAIATEDRDTVLSALINHGDRIGTKMIVLLSPTGTVLESSHAIEASENLLARLQLQNQASVSGAALESENSSQAESPQEAYDLIVAENSIFQIVFVPVKAPNLIAWVGLGFAIDGELAQSLKSVTGADITFVNHPEKHPATLLVSTLTERLQEMLKAVIARPEFNDDTVDLKDRVRSFLNTALADEAIISQAVDAQQLGAGQIDILLTASLQTALEGFIPLKLQMLTIAVLALAGSILLISFIAKSVHKPIQHLVQVALRMSRGDYTHVFETPRNDEFGTLASTLNQMQEAIIDRERRILYQSQHDWLTNLPNRQLIGDKVLERIARAPEDTFVLMVLNVNNFRQFQDTFGENLSDEILIQVGMRLQRISGYEETVARFEGDQFVLLLEELAEAELQSEGQKLLSYMTEPYICEKTELNINFTIGAAIYPDHGKNKDDLFRRANIAIKRAHTGQGAVSVYQEGEDERHLREINISNYLHDALDNDKFTLFFQPKYCLKQKRVTQVEALLRWTHEELGFISPEEFIPIAEQSGNIGRLTQWVFRQVLRQIRIWQDMELNIGIAMNLSAADLLNENLPHQFISYLREQRIDTSYLTLEITESAVMLDPERALESLNILRDFGIKLAIDDYGTGYSSLAQIKRFPVDELKIDKSFVLRLDQNADDAIIVRSTIELGHNLGLKVVAEGVENQESVKILESLGCDTLQGYYISRPVPAEAFEKWVVDYELSTEV</sequence>
<proteinExistence type="predicted"/>
<keyword evidence="1" id="KW-0812">Transmembrane</keyword>
<dbReference type="CDD" id="cd01948">
    <property type="entry name" value="EAL"/>
    <property type="match status" value="1"/>
</dbReference>
<feature type="transmembrane region" description="Helical" evidence="1">
    <location>
        <begin position="12"/>
        <end position="32"/>
    </location>
</feature>
<dbReference type="SMART" id="SM00304">
    <property type="entry name" value="HAMP"/>
    <property type="match status" value="1"/>
</dbReference>
<dbReference type="Gene3D" id="6.10.340.10">
    <property type="match status" value="1"/>
</dbReference>
<keyword evidence="1" id="KW-1133">Transmembrane helix</keyword>
<feature type="domain" description="HAMP" evidence="3">
    <location>
        <begin position="322"/>
        <end position="374"/>
    </location>
</feature>
<dbReference type="Gene3D" id="3.30.70.270">
    <property type="match status" value="1"/>
</dbReference>
<dbReference type="PROSITE" id="PS50885">
    <property type="entry name" value="HAMP"/>
    <property type="match status" value="1"/>
</dbReference>
<evidence type="ECO:0000313" key="6">
    <source>
        <dbReference type="Proteomes" id="UP000196027"/>
    </source>
</evidence>
<dbReference type="Pfam" id="PF00990">
    <property type="entry name" value="GGDEF"/>
    <property type="match status" value="1"/>
</dbReference>
<dbReference type="InterPro" id="IPR050706">
    <property type="entry name" value="Cyclic-di-GMP_PDE-like"/>
</dbReference>
<dbReference type="InterPro" id="IPR043128">
    <property type="entry name" value="Rev_trsase/Diguanyl_cyclase"/>
</dbReference>
<dbReference type="InterPro" id="IPR029150">
    <property type="entry name" value="dCache_3"/>
</dbReference>
<keyword evidence="6" id="KW-1185">Reference proteome</keyword>
<dbReference type="PROSITE" id="PS50883">
    <property type="entry name" value="EAL"/>
    <property type="match status" value="1"/>
</dbReference>
<dbReference type="GO" id="GO:0016020">
    <property type="term" value="C:membrane"/>
    <property type="evidence" value="ECO:0007669"/>
    <property type="project" value="InterPro"/>
</dbReference>
<dbReference type="PANTHER" id="PTHR33121">
    <property type="entry name" value="CYCLIC DI-GMP PHOSPHODIESTERASE PDEF"/>
    <property type="match status" value="1"/>
</dbReference>
<dbReference type="Gene3D" id="3.20.20.450">
    <property type="entry name" value="EAL domain"/>
    <property type="match status" value="1"/>
</dbReference>
<dbReference type="EMBL" id="CP021425">
    <property type="protein sequence ID" value="ARU55806.1"/>
    <property type="molecule type" value="Genomic_DNA"/>
</dbReference>
<feature type="domain" description="GGDEF" evidence="4">
    <location>
        <begin position="408"/>
        <end position="539"/>
    </location>
</feature>
<dbReference type="OrthoDB" id="9804951at2"/>
<evidence type="ECO:0000259" key="4">
    <source>
        <dbReference type="PROSITE" id="PS50887"/>
    </source>
</evidence>
<dbReference type="AlphaFoldDB" id="A0A1Y0I7S0"/>
<dbReference type="SMART" id="SM00267">
    <property type="entry name" value="GGDEF"/>
    <property type="match status" value="1"/>
</dbReference>
<evidence type="ECO:0000259" key="2">
    <source>
        <dbReference type="PROSITE" id="PS50883"/>
    </source>
</evidence>